<evidence type="ECO:0000313" key="3">
    <source>
        <dbReference type="Proteomes" id="UP000502508"/>
    </source>
</evidence>
<dbReference type="EMBL" id="AP022870">
    <property type="protein sequence ID" value="BCB74561.1"/>
    <property type="molecule type" value="Genomic_DNA"/>
</dbReference>
<proteinExistence type="predicted"/>
<protein>
    <submittedName>
        <fullName evidence="2">Uncharacterized protein</fullName>
    </submittedName>
</protein>
<sequence length="70" mass="7578">MTSAAPADSRTDAPPALLEEGGKPATPWGKQRRAEAPHRAQIADLPTTGDVTDPDWPSAPMATSIDRWRW</sequence>
<reference evidence="2 3" key="2">
    <citation type="submission" date="2020-03" db="EMBL/GenBank/DDBJ databases">
        <authorList>
            <person name="Ichikawa N."/>
            <person name="Kimura A."/>
            <person name="Kitahashi Y."/>
            <person name="Uohara A."/>
        </authorList>
    </citation>
    <scope>NUCLEOTIDE SEQUENCE [LARGE SCALE GENOMIC DNA]</scope>
    <source>
        <strain evidence="2 3">NBRC 107702</strain>
    </source>
</reference>
<evidence type="ECO:0000256" key="1">
    <source>
        <dbReference type="SAM" id="MobiDB-lite"/>
    </source>
</evidence>
<evidence type="ECO:0000313" key="2">
    <source>
        <dbReference type="EMBL" id="BCB74561.1"/>
    </source>
</evidence>
<accession>A0A6F8XLA2</accession>
<feature type="region of interest" description="Disordered" evidence="1">
    <location>
        <begin position="1"/>
        <end position="70"/>
    </location>
</feature>
<reference evidence="2 3" key="1">
    <citation type="submission" date="2020-03" db="EMBL/GenBank/DDBJ databases">
        <title>Whole genome shotgun sequence of Phytohabitans flavus NBRC 107702.</title>
        <authorList>
            <person name="Komaki H."/>
            <person name="Tamura T."/>
        </authorList>
    </citation>
    <scope>NUCLEOTIDE SEQUENCE [LARGE SCALE GENOMIC DNA]</scope>
    <source>
        <strain evidence="2 3">NBRC 107702</strain>
    </source>
</reference>
<name>A0A6F8XLA2_9ACTN</name>
<dbReference type="Proteomes" id="UP000502508">
    <property type="component" value="Chromosome"/>
</dbReference>
<keyword evidence="3" id="KW-1185">Reference proteome</keyword>
<dbReference type="KEGG" id="pfla:Pflav_009710"/>
<gene>
    <name evidence="2" type="ORF">Pflav_009710</name>
</gene>
<dbReference type="AlphaFoldDB" id="A0A6F8XLA2"/>
<organism evidence="2 3">
    <name type="scientific">Phytohabitans flavus</name>
    <dbReference type="NCBI Taxonomy" id="1076124"/>
    <lineage>
        <taxon>Bacteria</taxon>
        <taxon>Bacillati</taxon>
        <taxon>Actinomycetota</taxon>
        <taxon>Actinomycetes</taxon>
        <taxon>Micromonosporales</taxon>
        <taxon>Micromonosporaceae</taxon>
    </lineage>
</organism>
<dbReference type="RefSeq" id="WP_173033991.1">
    <property type="nucleotide sequence ID" value="NZ_AP022870.1"/>
</dbReference>